<dbReference type="AlphaFoldDB" id="M9LQM1"/>
<keyword evidence="1" id="KW-0540">Nuclease</keyword>
<gene>
    <name evidence="1" type="ORF">PPOP_2598</name>
</gene>
<evidence type="ECO:0000313" key="1">
    <source>
        <dbReference type="EMBL" id="GAC43231.1"/>
    </source>
</evidence>
<proteinExistence type="predicted"/>
<organism evidence="1 2">
    <name type="scientific">Paenibacillus popilliae ATCC 14706</name>
    <dbReference type="NCBI Taxonomy" id="1212764"/>
    <lineage>
        <taxon>Bacteria</taxon>
        <taxon>Bacillati</taxon>
        <taxon>Bacillota</taxon>
        <taxon>Bacilli</taxon>
        <taxon>Bacillales</taxon>
        <taxon>Paenibacillaceae</taxon>
        <taxon>Paenibacillus</taxon>
    </lineage>
</organism>
<evidence type="ECO:0000313" key="2">
    <source>
        <dbReference type="Proteomes" id="UP000029453"/>
    </source>
</evidence>
<dbReference type="Proteomes" id="UP000029453">
    <property type="component" value="Unassembled WGS sequence"/>
</dbReference>
<protein>
    <submittedName>
        <fullName evidence="1">DNA/RNA endonuclease G</fullName>
    </submittedName>
</protein>
<dbReference type="GO" id="GO:0004519">
    <property type="term" value="F:endonuclease activity"/>
    <property type="evidence" value="ECO:0007669"/>
    <property type="project" value="UniProtKB-KW"/>
</dbReference>
<reference evidence="1 2" key="1">
    <citation type="submission" date="2012-10" db="EMBL/GenBank/DDBJ databases">
        <title>Draft Genome Sequence of Paenibacillus popilliae ATCC 14706T.</title>
        <authorList>
            <person name="Iiyama K."/>
            <person name="Mori K."/>
            <person name="Mon H."/>
            <person name="Chieda Y."/>
            <person name="Lee J.M."/>
            <person name="Kusakabe T."/>
            <person name="Tashiro K."/>
            <person name="Asano S."/>
            <person name="Yasunaga-Aoki C."/>
            <person name="Shimizu S."/>
        </authorList>
    </citation>
    <scope>NUCLEOTIDE SEQUENCE [LARGE SCALE GENOMIC DNA]</scope>
    <source>
        <strain evidence="1 2">ATCC 14706</strain>
    </source>
</reference>
<keyword evidence="1" id="KW-0255">Endonuclease</keyword>
<keyword evidence="1" id="KW-0378">Hydrolase</keyword>
<keyword evidence="2" id="KW-1185">Reference proteome</keyword>
<dbReference type="EMBL" id="BALG01000185">
    <property type="protein sequence ID" value="GAC43231.1"/>
    <property type="molecule type" value="Genomic_DNA"/>
</dbReference>
<sequence>MLFDAAHPFVGCIPGIHEVLGRQGLLPGIWSLNPEETLSPGQAEKIDRIQRDDPHWGDDAIVKAHLEQWLS</sequence>
<name>M9LQM1_PAEPP</name>
<comment type="caution">
    <text evidence="1">The sequence shown here is derived from an EMBL/GenBank/DDBJ whole genome shotgun (WGS) entry which is preliminary data.</text>
</comment>
<accession>M9LQM1</accession>